<name>A0A6S6TFV9_9BACT</name>
<protein>
    <submittedName>
        <fullName evidence="1">Uncharacterized protein</fullName>
    </submittedName>
</protein>
<gene>
    <name evidence="1" type="ORF">HELGO_WM24331</name>
</gene>
<evidence type="ECO:0000313" key="1">
    <source>
        <dbReference type="EMBL" id="CAA6813935.1"/>
    </source>
</evidence>
<proteinExistence type="predicted"/>
<dbReference type="AlphaFoldDB" id="A0A6S6TFV9"/>
<reference evidence="1" key="1">
    <citation type="submission" date="2020-01" db="EMBL/GenBank/DDBJ databases">
        <authorList>
            <person name="Meier V. D."/>
            <person name="Meier V D."/>
        </authorList>
    </citation>
    <scope>NUCLEOTIDE SEQUENCE</scope>
    <source>
        <strain evidence="1">HLG_WM_MAG_12</strain>
    </source>
</reference>
<dbReference type="EMBL" id="CACVAW010000060">
    <property type="protein sequence ID" value="CAA6813935.1"/>
    <property type="molecule type" value="Genomic_DNA"/>
</dbReference>
<accession>A0A6S6TFV9</accession>
<organism evidence="1">
    <name type="scientific">uncultured Campylobacterales bacterium</name>
    <dbReference type="NCBI Taxonomy" id="352960"/>
    <lineage>
        <taxon>Bacteria</taxon>
        <taxon>Pseudomonadati</taxon>
        <taxon>Campylobacterota</taxon>
        <taxon>Epsilonproteobacteria</taxon>
        <taxon>Campylobacterales</taxon>
        <taxon>environmental samples</taxon>
    </lineage>
</organism>
<sequence>MKKFRGKKRYYKNLFNKDLDRYFNHLNFDSWFDLWHDHIDWCGYGNISWKHYKQHLEVLLVRFEYLTKRLENRDGEYQLFCLIDINNSMENTIFIHTQNPNKSEFPINYQSGNLEISNNLEDFLVRHKYEWFQNNEKLIFIYDIQNGISIKKD</sequence>